<sequence length="104" mass="12547">MIWATLTEKLLGSRLNPDWTRTLNSLMRNRLNKHHAMLTKLAFQTAIYWIWRERNGRRHQRPPNSIQFMTHTIRVEIHNCLLALRRNSNDDEGEKLLLRWTEVT</sequence>
<evidence type="ECO:0008006" key="2">
    <source>
        <dbReference type="Google" id="ProtNLM"/>
    </source>
</evidence>
<dbReference type="EMBL" id="LR031879">
    <property type="protein sequence ID" value="VDD54142.1"/>
    <property type="molecule type" value="Genomic_DNA"/>
</dbReference>
<gene>
    <name evidence="1" type="ORF">BOLC8T47371H</name>
</gene>
<protein>
    <recommendedName>
        <fullName evidence="2">Reverse transcriptase zinc-binding domain-containing protein</fullName>
    </recommendedName>
</protein>
<evidence type="ECO:0000313" key="1">
    <source>
        <dbReference type="EMBL" id="VDD54142.1"/>
    </source>
</evidence>
<dbReference type="AlphaFoldDB" id="A0A3P6GD48"/>
<proteinExistence type="predicted"/>
<reference evidence="1" key="1">
    <citation type="submission" date="2018-11" db="EMBL/GenBank/DDBJ databases">
        <authorList>
            <consortium name="Genoscope - CEA"/>
            <person name="William W."/>
        </authorList>
    </citation>
    <scope>NUCLEOTIDE SEQUENCE</scope>
</reference>
<name>A0A3P6GD48_BRAOL</name>
<organism evidence="1">
    <name type="scientific">Brassica oleracea</name>
    <name type="common">Wild cabbage</name>
    <dbReference type="NCBI Taxonomy" id="3712"/>
    <lineage>
        <taxon>Eukaryota</taxon>
        <taxon>Viridiplantae</taxon>
        <taxon>Streptophyta</taxon>
        <taxon>Embryophyta</taxon>
        <taxon>Tracheophyta</taxon>
        <taxon>Spermatophyta</taxon>
        <taxon>Magnoliopsida</taxon>
        <taxon>eudicotyledons</taxon>
        <taxon>Gunneridae</taxon>
        <taxon>Pentapetalae</taxon>
        <taxon>rosids</taxon>
        <taxon>malvids</taxon>
        <taxon>Brassicales</taxon>
        <taxon>Brassicaceae</taxon>
        <taxon>Brassiceae</taxon>
        <taxon>Brassica</taxon>
    </lineage>
</organism>
<accession>A0A3P6GD48</accession>